<sequence length="356" mass="37824">FWWDGGVGGKKGSGLNFDGLTRNLNASVTKSGGLKKNEWRKQEVVSEPADLLSGFGVKSSLLASQVAQRELTTKYCLRMGVVWSSTTSTELYLFFADHMMVAVEMVVSQNNGYCIQVCCKARCYVAERLMNLDQVLTVQAEWVQRIRDTDVWGDLQQLNTQVWTDTTENTVAADFSIKVVKSVLRNITIACHHILMCSTRAICMLPNILTTVFGQRWMVATSVKSPKGGVVATIGQGWCVSVPGYGLGVGIEATSDVNATNAFDMSLSPSSGDAGTSTIGSGFGGTSTIGPGVAASSTIGPGVSGTSTLGPGVASSSITGLQFWTSGSGLGCSLAEDTFHVVKKKHDRRKTISYAA</sequence>
<keyword evidence="2" id="KW-1185">Reference proteome</keyword>
<evidence type="ECO:0000313" key="1">
    <source>
        <dbReference type="EMBL" id="KAI7742804.1"/>
    </source>
</evidence>
<feature type="non-terminal residue" evidence="1">
    <location>
        <position position="356"/>
    </location>
</feature>
<name>A0AAD5CLI4_AMBAR</name>
<proteinExistence type="predicted"/>
<evidence type="ECO:0000313" key="2">
    <source>
        <dbReference type="Proteomes" id="UP001206925"/>
    </source>
</evidence>
<gene>
    <name evidence="1" type="ORF">M8C21_012391</name>
</gene>
<protein>
    <submittedName>
        <fullName evidence="1">Uncharacterized protein</fullName>
    </submittedName>
</protein>
<organism evidence="1 2">
    <name type="scientific">Ambrosia artemisiifolia</name>
    <name type="common">Common ragweed</name>
    <dbReference type="NCBI Taxonomy" id="4212"/>
    <lineage>
        <taxon>Eukaryota</taxon>
        <taxon>Viridiplantae</taxon>
        <taxon>Streptophyta</taxon>
        <taxon>Embryophyta</taxon>
        <taxon>Tracheophyta</taxon>
        <taxon>Spermatophyta</taxon>
        <taxon>Magnoliopsida</taxon>
        <taxon>eudicotyledons</taxon>
        <taxon>Gunneridae</taxon>
        <taxon>Pentapetalae</taxon>
        <taxon>asterids</taxon>
        <taxon>campanulids</taxon>
        <taxon>Asterales</taxon>
        <taxon>Asteraceae</taxon>
        <taxon>Asteroideae</taxon>
        <taxon>Heliantheae alliance</taxon>
        <taxon>Heliantheae</taxon>
        <taxon>Ambrosia</taxon>
    </lineage>
</organism>
<dbReference type="Proteomes" id="UP001206925">
    <property type="component" value="Unassembled WGS sequence"/>
</dbReference>
<accession>A0AAD5CLI4</accession>
<reference evidence="1" key="1">
    <citation type="submission" date="2022-06" db="EMBL/GenBank/DDBJ databases">
        <title>Uncovering the hologenomic basis of an extraordinary plant invasion.</title>
        <authorList>
            <person name="Bieker V.C."/>
            <person name="Martin M.D."/>
            <person name="Gilbert T."/>
            <person name="Hodgins K."/>
            <person name="Battlay P."/>
            <person name="Petersen B."/>
            <person name="Wilson J."/>
        </authorList>
    </citation>
    <scope>NUCLEOTIDE SEQUENCE</scope>
    <source>
        <strain evidence="1">AA19_3_7</strain>
        <tissue evidence="1">Leaf</tissue>
    </source>
</reference>
<comment type="caution">
    <text evidence="1">The sequence shown here is derived from an EMBL/GenBank/DDBJ whole genome shotgun (WGS) entry which is preliminary data.</text>
</comment>
<dbReference type="AlphaFoldDB" id="A0AAD5CLI4"/>
<dbReference type="EMBL" id="JAMZMK010007890">
    <property type="protein sequence ID" value="KAI7742804.1"/>
    <property type="molecule type" value="Genomic_DNA"/>
</dbReference>